<dbReference type="InterPro" id="IPR013094">
    <property type="entry name" value="AB_hydrolase_3"/>
</dbReference>
<dbReference type="EMBL" id="JAZGQO010000003">
    <property type="protein sequence ID" value="KAK6188907.1"/>
    <property type="molecule type" value="Genomic_DNA"/>
</dbReference>
<dbReference type="InterPro" id="IPR050300">
    <property type="entry name" value="GDXG_lipolytic_enzyme"/>
</dbReference>
<evidence type="ECO:0000259" key="3">
    <source>
        <dbReference type="Pfam" id="PF07859"/>
    </source>
</evidence>
<feature type="transmembrane region" description="Helical" evidence="2">
    <location>
        <begin position="146"/>
        <end position="170"/>
    </location>
</feature>
<dbReference type="Pfam" id="PF07859">
    <property type="entry name" value="Abhydrolase_3"/>
    <property type="match status" value="1"/>
</dbReference>
<keyword evidence="2" id="KW-0812">Transmembrane</keyword>
<dbReference type="SUPFAM" id="SSF53474">
    <property type="entry name" value="alpha/beta-Hydrolases"/>
    <property type="match status" value="1"/>
</dbReference>
<feature type="domain" description="Alpha/beta hydrolase fold-3" evidence="3">
    <location>
        <begin position="263"/>
        <end position="416"/>
    </location>
</feature>
<feature type="transmembrane region" description="Helical" evidence="2">
    <location>
        <begin position="230"/>
        <end position="248"/>
    </location>
</feature>
<evidence type="ECO:0000313" key="4">
    <source>
        <dbReference type="EMBL" id="KAK6188907.1"/>
    </source>
</evidence>
<keyword evidence="2" id="KW-0472">Membrane</keyword>
<proteinExistence type="predicted"/>
<reference evidence="4 5" key="1">
    <citation type="submission" date="2024-01" db="EMBL/GenBank/DDBJ databases">
        <title>The genome of the rayed Mediterranean limpet Patella caerulea (Linnaeus, 1758).</title>
        <authorList>
            <person name="Anh-Thu Weber A."/>
            <person name="Halstead-Nussloch G."/>
        </authorList>
    </citation>
    <scope>NUCLEOTIDE SEQUENCE [LARGE SCALE GENOMIC DNA]</scope>
    <source>
        <strain evidence="4">AATW-2023a</strain>
        <tissue evidence="4">Whole specimen</tissue>
    </source>
</reference>
<feature type="transmembrane region" description="Helical" evidence="2">
    <location>
        <begin position="207"/>
        <end position="224"/>
    </location>
</feature>
<keyword evidence="2" id="KW-1133">Transmembrane helix</keyword>
<keyword evidence="5" id="KW-1185">Reference proteome</keyword>
<dbReference type="InterPro" id="IPR029058">
    <property type="entry name" value="AB_hydrolase_fold"/>
</dbReference>
<accession>A0AAN8QD50</accession>
<dbReference type="AlphaFoldDB" id="A0AAN8QD50"/>
<comment type="caution">
    <text evidence="4">The sequence shown here is derived from an EMBL/GenBank/DDBJ whole genome shotgun (WGS) entry which is preliminary data.</text>
</comment>
<protein>
    <recommendedName>
        <fullName evidence="3">Alpha/beta hydrolase fold-3 domain-containing protein</fullName>
    </recommendedName>
</protein>
<gene>
    <name evidence="4" type="ORF">SNE40_004987</name>
</gene>
<dbReference type="Gene3D" id="3.40.50.1820">
    <property type="entry name" value="alpha/beta hydrolase"/>
    <property type="match status" value="2"/>
</dbReference>
<dbReference type="PANTHER" id="PTHR48081">
    <property type="entry name" value="AB HYDROLASE SUPERFAMILY PROTEIN C4A8.06C"/>
    <property type="match status" value="1"/>
</dbReference>
<dbReference type="Proteomes" id="UP001347796">
    <property type="component" value="Unassembled WGS sequence"/>
</dbReference>
<evidence type="ECO:0000313" key="5">
    <source>
        <dbReference type="Proteomes" id="UP001347796"/>
    </source>
</evidence>
<feature type="transmembrane region" description="Helical" evidence="2">
    <location>
        <begin position="176"/>
        <end position="195"/>
    </location>
</feature>
<keyword evidence="1" id="KW-0378">Hydrolase</keyword>
<dbReference type="PANTHER" id="PTHR48081:SF33">
    <property type="entry name" value="KYNURENINE FORMAMIDASE"/>
    <property type="match status" value="1"/>
</dbReference>
<organism evidence="4 5">
    <name type="scientific">Patella caerulea</name>
    <name type="common">Rayed Mediterranean limpet</name>
    <dbReference type="NCBI Taxonomy" id="87958"/>
    <lineage>
        <taxon>Eukaryota</taxon>
        <taxon>Metazoa</taxon>
        <taxon>Spiralia</taxon>
        <taxon>Lophotrochozoa</taxon>
        <taxon>Mollusca</taxon>
        <taxon>Gastropoda</taxon>
        <taxon>Patellogastropoda</taxon>
        <taxon>Patelloidea</taxon>
        <taxon>Patellidae</taxon>
        <taxon>Patella</taxon>
    </lineage>
</organism>
<dbReference type="GO" id="GO:0004061">
    <property type="term" value="F:arylformamidase activity"/>
    <property type="evidence" value="ECO:0007669"/>
    <property type="project" value="TreeGrafter"/>
</dbReference>
<evidence type="ECO:0000256" key="2">
    <source>
        <dbReference type="SAM" id="Phobius"/>
    </source>
</evidence>
<sequence length="448" mass="50624">MEDFRVLNDLYYGQQQTEQPLDTSCLDLYLPFSVDVHKLKLPQSSTRNRKNEEPIPDHQRYESSSSVPLVIFAHGGGWRRGGRKVWKHFLSCEDTNIVAAFLAWYYNLYSNVGECLATSGVACAVISYPLGCAKLPQMIFEMMTSFLAGVFACTLISSVILTLMCLLGIFGASLVTFIGVGVISYNSLVIVLFAIRNKEYVLEYWEVFSIWVLYFGVLSQLVYIVETDSLFYLVCILTSILSQGVLLIKRMTLPRVNHEHQTKSIVSTIEWAKSLLRENTCFKDIFLMGHSAGGHLTSLVTLDNYLFQNVGNSQTFIKGVISICGVYDLNNLSSRFLKQFYLTPVFGEKASVWHKASPLTHAKMAAKRAGNSPRPAYLLINAEYDLHLVKDTKDMIEEFSQDDVSYRHVTIQGTTHFSIMNLFQKNNSDNALVEACRTFIRDVQSGRM</sequence>
<name>A0AAN8QD50_PATCE</name>
<evidence type="ECO:0000256" key="1">
    <source>
        <dbReference type="ARBA" id="ARBA00022801"/>
    </source>
</evidence>